<dbReference type="EC" id="2.7.11.1" evidence="2"/>
<proteinExistence type="inferred from homology"/>
<dbReference type="InterPro" id="IPR008266">
    <property type="entry name" value="Tyr_kinase_AS"/>
</dbReference>
<dbReference type="GO" id="GO:0046872">
    <property type="term" value="F:metal ion binding"/>
    <property type="evidence" value="ECO:0007669"/>
    <property type="project" value="UniProtKB-KW"/>
</dbReference>
<dbReference type="Gene3D" id="1.10.510.10">
    <property type="entry name" value="Transferase(Phosphotransferase) domain 1"/>
    <property type="match status" value="1"/>
</dbReference>
<evidence type="ECO:0000256" key="6">
    <source>
        <dbReference type="ARBA" id="ARBA00022741"/>
    </source>
</evidence>
<dbReference type="GeneID" id="10821828"/>
<comment type="catalytic activity">
    <reaction evidence="11">
        <text>L-seryl-[protein] + ATP = O-phospho-L-seryl-[protein] + ADP + H(+)</text>
        <dbReference type="Rhea" id="RHEA:17989"/>
        <dbReference type="Rhea" id="RHEA-COMP:9863"/>
        <dbReference type="Rhea" id="RHEA-COMP:11604"/>
        <dbReference type="ChEBI" id="CHEBI:15378"/>
        <dbReference type="ChEBI" id="CHEBI:29999"/>
        <dbReference type="ChEBI" id="CHEBI:30616"/>
        <dbReference type="ChEBI" id="CHEBI:83421"/>
        <dbReference type="ChEBI" id="CHEBI:456216"/>
        <dbReference type="EC" id="2.7.11.1"/>
    </reaction>
</comment>
<dbReference type="Proteomes" id="UP000006622">
    <property type="component" value="Chromosome"/>
</dbReference>
<comment type="catalytic activity">
    <reaction evidence="10">
        <text>L-threonyl-[protein] + ATP = O-phospho-L-threonyl-[protein] + ADP + H(+)</text>
        <dbReference type="Rhea" id="RHEA:46608"/>
        <dbReference type="Rhea" id="RHEA-COMP:11060"/>
        <dbReference type="Rhea" id="RHEA-COMP:11605"/>
        <dbReference type="ChEBI" id="CHEBI:15378"/>
        <dbReference type="ChEBI" id="CHEBI:30013"/>
        <dbReference type="ChEBI" id="CHEBI:30616"/>
        <dbReference type="ChEBI" id="CHEBI:61977"/>
        <dbReference type="ChEBI" id="CHEBI:456216"/>
        <dbReference type="EC" id="2.7.11.1"/>
    </reaction>
</comment>
<dbReference type="InterPro" id="IPR000719">
    <property type="entry name" value="Prot_kinase_dom"/>
</dbReference>
<dbReference type="STRING" id="679901.Mzhil_0230"/>
<evidence type="ECO:0000256" key="8">
    <source>
        <dbReference type="ARBA" id="ARBA00022840"/>
    </source>
</evidence>
<dbReference type="KEGG" id="mzh:Mzhil_0230"/>
<reference evidence="13 14" key="1">
    <citation type="submission" date="2010-07" db="EMBL/GenBank/DDBJ databases">
        <title>The complete genome of Methanosalsum zhilinae DSM 4017.</title>
        <authorList>
            <consortium name="US DOE Joint Genome Institute (JGI-PGF)"/>
            <person name="Lucas S."/>
            <person name="Copeland A."/>
            <person name="Lapidus A."/>
            <person name="Glavina del Rio T."/>
            <person name="Dalin E."/>
            <person name="Tice H."/>
            <person name="Bruce D."/>
            <person name="Goodwin L."/>
            <person name="Pitluck S."/>
            <person name="Kyrpides N."/>
            <person name="Mavromatis K."/>
            <person name="Ovchinnikova G."/>
            <person name="Daligault H."/>
            <person name="Detter J.C."/>
            <person name="Han C."/>
            <person name="Tapia R."/>
            <person name="Larimer F."/>
            <person name="Land M."/>
            <person name="Hauser L."/>
            <person name="Markowitz V."/>
            <person name="Cheng J.-F."/>
            <person name="Hugenholtz P."/>
            <person name="Woyke T."/>
            <person name="Wu D."/>
            <person name="Spring S."/>
            <person name="Schueler E."/>
            <person name="Brambilla E."/>
            <person name="Klenk H.-P."/>
            <person name="Eisen J.A."/>
        </authorList>
    </citation>
    <scope>NUCLEOTIDE SEQUENCE [LARGE SCALE GENOMIC DNA]</scope>
    <source>
        <strain evidence="14">DSM 4017 / NBRC 107636 / OCM 62 / WeN5</strain>
    </source>
</reference>
<dbReference type="OrthoDB" id="31344at2157"/>
<evidence type="ECO:0000256" key="11">
    <source>
        <dbReference type="ARBA" id="ARBA00048679"/>
    </source>
</evidence>
<dbReference type="Pfam" id="PF01163">
    <property type="entry name" value="RIO1"/>
    <property type="match status" value="1"/>
</dbReference>
<dbReference type="PROSITE" id="PS00109">
    <property type="entry name" value="PROTEIN_KINASE_TYR"/>
    <property type="match status" value="1"/>
</dbReference>
<keyword evidence="8" id="KW-0067">ATP-binding</keyword>
<feature type="domain" description="Protein kinase" evidence="12">
    <location>
        <begin position="54"/>
        <end position="272"/>
    </location>
</feature>
<evidence type="ECO:0000256" key="4">
    <source>
        <dbReference type="ARBA" id="ARBA00022679"/>
    </source>
</evidence>
<accession>F7XNL1</accession>
<keyword evidence="6" id="KW-0547">Nucleotide-binding</keyword>
<sequence length="272" mass="32025">MKKKIDKKIRSIDEKVDRWRIKFKDDNALKVKEDVFDEYALKTLYTLSKREILQAMGGIISRGKEANVFLADGKENEIAVKIYRITTSSFNSMEEYIIGDPRFKNIRHTKREIVFAWTRKEYRNLKRAYEAGVRVPYPIIAERNILVMEFLGKDGISYPLLKYTEIDQKQAEDIFSRLIEYMHKLYQEANLIHADLSEYNIMIDTDNMSPIIIDMGQATTPEHPRAKEFLIRDIENILKFFRRYGIDTDPDDLYTSIVNDRSENKNSTGEIK</sequence>
<dbReference type="AlphaFoldDB" id="F7XNL1"/>
<evidence type="ECO:0000256" key="1">
    <source>
        <dbReference type="ARBA" id="ARBA00009196"/>
    </source>
</evidence>
<dbReference type="CDD" id="cd05145">
    <property type="entry name" value="RIO1_like"/>
    <property type="match status" value="1"/>
</dbReference>
<protein>
    <recommendedName>
        <fullName evidence="2">non-specific serine/threonine protein kinase</fullName>
        <ecNumber evidence="2">2.7.11.1</ecNumber>
    </recommendedName>
</protein>
<dbReference type="SMART" id="SM00090">
    <property type="entry name" value="RIO"/>
    <property type="match status" value="1"/>
</dbReference>
<evidence type="ECO:0000256" key="10">
    <source>
        <dbReference type="ARBA" id="ARBA00047899"/>
    </source>
</evidence>
<dbReference type="InterPro" id="IPR018934">
    <property type="entry name" value="RIO_dom"/>
</dbReference>
<evidence type="ECO:0000256" key="2">
    <source>
        <dbReference type="ARBA" id="ARBA00012513"/>
    </source>
</evidence>
<dbReference type="EMBL" id="CP002101">
    <property type="protein sequence ID" value="AEH60108.1"/>
    <property type="molecule type" value="Genomic_DNA"/>
</dbReference>
<comment type="similarity">
    <text evidence="1">Belongs to the protein kinase superfamily. RIO-type Ser/Thr kinase family.</text>
</comment>
<name>F7XNL1_METZD</name>
<keyword evidence="7 13" id="KW-0418">Kinase</keyword>
<evidence type="ECO:0000313" key="13">
    <source>
        <dbReference type="EMBL" id="AEH60108.1"/>
    </source>
</evidence>
<dbReference type="PROSITE" id="PS50011">
    <property type="entry name" value="PROTEIN_KINASE_DOM"/>
    <property type="match status" value="1"/>
</dbReference>
<keyword evidence="5" id="KW-0479">Metal-binding</keyword>
<evidence type="ECO:0000259" key="12">
    <source>
        <dbReference type="PROSITE" id="PS50011"/>
    </source>
</evidence>
<dbReference type="GO" id="GO:0106310">
    <property type="term" value="F:protein serine kinase activity"/>
    <property type="evidence" value="ECO:0007669"/>
    <property type="project" value="RHEA"/>
</dbReference>
<evidence type="ECO:0000256" key="3">
    <source>
        <dbReference type="ARBA" id="ARBA00022527"/>
    </source>
</evidence>
<keyword evidence="4 13" id="KW-0808">Transferase</keyword>
<dbReference type="InterPro" id="IPR018935">
    <property type="entry name" value="RIO_kinase_CS"/>
</dbReference>
<dbReference type="Gene3D" id="3.30.200.20">
    <property type="entry name" value="Phosphorylase Kinase, domain 1"/>
    <property type="match status" value="1"/>
</dbReference>
<evidence type="ECO:0000256" key="5">
    <source>
        <dbReference type="ARBA" id="ARBA00022723"/>
    </source>
</evidence>
<dbReference type="PROSITE" id="PS01245">
    <property type="entry name" value="RIO1"/>
    <property type="match status" value="1"/>
</dbReference>
<dbReference type="InterPro" id="IPR051272">
    <property type="entry name" value="RIO-type_Ser/Thr_kinase"/>
</dbReference>
<dbReference type="RefSeq" id="WP_013897547.1">
    <property type="nucleotide sequence ID" value="NC_015676.1"/>
</dbReference>
<evidence type="ECO:0000256" key="7">
    <source>
        <dbReference type="ARBA" id="ARBA00022777"/>
    </source>
</evidence>
<dbReference type="HOGENOM" id="CLU_018693_3_3_2"/>
<dbReference type="InterPro" id="IPR000687">
    <property type="entry name" value="RIO_kinase"/>
</dbReference>
<evidence type="ECO:0000313" key="14">
    <source>
        <dbReference type="Proteomes" id="UP000006622"/>
    </source>
</evidence>
<organism evidence="13 14">
    <name type="scientific">Methanosalsum zhilinae (strain DSM 4017 / NBRC 107636 / OCM 62 / WeN5)</name>
    <name type="common">Methanohalophilus zhilinae</name>
    <dbReference type="NCBI Taxonomy" id="679901"/>
    <lineage>
        <taxon>Archaea</taxon>
        <taxon>Methanobacteriati</taxon>
        <taxon>Methanobacteriota</taxon>
        <taxon>Stenosarchaea group</taxon>
        <taxon>Methanomicrobia</taxon>
        <taxon>Methanosarcinales</taxon>
        <taxon>Methanosarcinaceae</taxon>
        <taxon>Methanosalsum</taxon>
    </lineage>
</organism>
<dbReference type="PANTHER" id="PTHR45723">
    <property type="entry name" value="SERINE/THREONINE-PROTEIN KINASE RIO1"/>
    <property type="match status" value="1"/>
</dbReference>
<evidence type="ECO:0000256" key="9">
    <source>
        <dbReference type="ARBA" id="ARBA00022842"/>
    </source>
</evidence>
<keyword evidence="9" id="KW-0460">Magnesium</keyword>
<keyword evidence="14" id="KW-1185">Reference proteome</keyword>
<dbReference type="SUPFAM" id="SSF56112">
    <property type="entry name" value="Protein kinase-like (PK-like)"/>
    <property type="match status" value="1"/>
</dbReference>
<dbReference type="InterPro" id="IPR011009">
    <property type="entry name" value="Kinase-like_dom_sf"/>
</dbReference>
<dbReference type="GO" id="GO:0005524">
    <property type="term" value="F:ATP binding"/>
    <property type="evidence" value="ECO:0007669"/>
    <property type="project" value="UniProtKB-KW"/>
</dbReference>
<gene>
    <name evidence="13" type="ordered locus">Mzhil_0230</name>
</gene>
<dbReference type="GO" id="GO:0004674">
    <property type="term" value="F:protein serine/threonine kinase activity"/>
    <property type="evidence" value="ECO:0007669"/>
    <property type="project" value="UniProtKB-KW"/>
</dbReference>
<keyword evidence="3 13" id="KW-0723">Serine/threonine-protein kinase</keyword>